<sequence length="95" mass="11216">VGQMGYTIDSVMRKIIEMIKKIMKKDAVRTQELKYQREYDGEVKNYFVNIFEDWADYYVAYTYDKHGANCGVKRFNKGNIQEMKPAKRNFALVTA</sequence>
<evidence type="ECO:0000313" key="1">
    <source>
        <dbReference type="EMBL" id="SVD34484.1"/>
    </source>
</evidence>
<gene>
    <name evidence="1" type="ORF">METZ01_LOCUS387338</name>
</gene>
<protein>
    <submittedName>
        <fullName evidence="1">Uncharacterized protein</fullName>
    </submittedName>
</protein>
<name>A0A382UJN8_9ZZZZ</name>
<proteinExistence type="predicted"/>
<feature type="non-terminal residue" evidence="1">
    <location>
        <position position="1"/>
    </location>
</feature>
<organism evidence="1">
    <name type="scientific">marine metagenome</name>
    <dbReference type="NCBI Taxonomy" id="408172"/>
    <lineage>
        <taxon>unclassified sequences</taxon>
        <taxon>metagenomes</taxon>
        <taxon>ecological metagenomes</taxon>
    </lineage>
</organism>
<dbReference type="EMBL" id="UINC01144769">
    <property type="protein sequence ID" value="SVD34484.1"/>
    <property type="molecule type" value="Genomic_DNA"/>
</dbReference>
<dbReference type="AlphaFoldDB" id="A0A382UJN8"/>
<reference evidence="1" key="1">
    <citation type="submission" date="2018-05" db="EMBL/GenBank/DDBJ databases">
        <authorList>
            <person name="Lanie J.A."/>
            <person name="Ng W.-L."/>
            <person name="Kazmierczak K.M."/>
            <person name="Andrzejewski T.M."/>
            <person name="Davidsen T.M."/>
            <person name="Wayne K.J."/>
            <person name="Tettelin H."/>
            <person name="Glass J.I."/>
            <person name="Rusch D."/>
            <person name="Podicherti R."/>
            <person name="Tsui H.-C.T."/>
            <person name="Winkler M.E."/>
        </authorList>
    </citation>
    <scope>NUCLEOTIDE SEQUENCE</scope>
</reference>
<accession>A0A382UJN8</accession>